<feature type="coiled-coil region" evidence="6">
    <location>
        <begin position="163"/>
        <end position="218"/>
    </location>
</feature>
<evidence type="ECO:0000256" key="7">
    <source>
        <dbReference type="SAM" id="MobiDB-lite"/>
    </source>
</evidence>
<dbReference type="EMBL" id="OZ021738">
    <property type="protein sequence ID" value="CAK9320743.1"/>
    <property type="molecule type" value="Genomic_DNA"/>
</dbReference>
<comment type="subcellular location">
    <subcellularLocation>
        <location evidence="1">Nucleus</location>
    </subcellularLocation>
</comment>
<sequence>MIKIGWGAGHPRGRGSWSARSGVGFCGIVSYYSGDFPLSFGRDQRNSTLRFTRRFALFKYPFGILMEQWKTGDFTQSIVPADLVPSSSLQPQPVAVSSTRHHNNQLTESRLRADAEVKDPIAVRKIQKADREKLRRDRLNEHFLELGNTLDPDRPKNDKATILTDTIQMLKDLTAEVNRLKADYETLSEESRELTQEKNELREEKASLKSDIENLNAQYQQRLRVVFPWATMDPSVVMGPPYSYPVPVPVPPGPIPMHPSLQPFTFFGNQNPGAIPNPCSTFVPYTAAANHPIDQPSAHYASNSHISSKQDSRSKSSDQHRRSNAERCDESNDVATDLELKMPGSSTQQDASSGSKKGKQSQSKEKSVTDCSSSSRFSSSQVLQDSSSNSVGDIPKQNN</sequence>
<dbReference type="InterPro" id="IPR057075">
    <property type="entry name" value="bHLH_IRO3"/>
</dbReference>
<dbReference type="Proteomes" id="UP001642487">
    <property type="component" value="Chromosome 4"/>
</dbReference>
<keyword evidence="4" id="KW-0804">Transcription</keyword>
<dbReference type="InterPro" id="IPR044579">
    <property type="entry name" value="bHLH11/121"/>
</dbReference>
<evidence type="ECO:0000256" key="6">
    <source>
        <dbReference type="SAM" id="Coils"/>
    </source>
</evidence>
<dbReference type="Pfam" id="PF23177">
    <property type="entry name" value="bHLH_IRO3"/>
    <property type="match status" value="1"/>
</dbReference>
<evidence type="ECO:0000256" key="1">
    <source>
        <dbReference type="ARBA" id="ARBA00004123"/>
    </source>
</evidence>
<organism evidence="9 10">
    <name type="scientific">Citrullus colocynthis</name>
    <name type="common">colocynth</name>
    <dbReference type="NCBI Taxonomy" id="252529"/>
    <lineage>
        <taxon>Eukaryota</taxon>
        <taxon>Viridiplantae</taxon>
        <taxon>Streptophyta</taxon>
        <taxon>Embryophyta</taxon>
        <taxon>Tracheophyta</taxon>
        <taxon>Spermatophyta</taxon>
        <taxon>Magnoliopsida</taxon>
        <taxon>eudicotyledons</taxon>
        <taxon>Gunneridae</taxon>
        <taxon>Pentapetalae</taxon>
        <taxon>rosids</taxon>
        <taxon>fabids</taxon>
        <taxon>Cucurbitales</taxon>
        <taxon>Cucurbitaceae</taxon>
        <taxon>Benincaseae</taxon>
        <taxon>Citrullus</taxon>
    </lineage>
</organism>
<dbReference type="PROSITE" id="PS50888">
    <property type="entry name" value="BHLH"/>
    <property type="match status" value="1"/>
</dbReference>
<dbReference type="Gene3D" id="4.10.280.10">
    <property type="entry name" value="Helix-loop-helix DNA-binding domain"/>
    <property type="match status" value="1"/>
</dbReference>
<evidence type="ECO:0000256" key="4">
    <source>
        <dbReference type="ARBA" id="ARBA00023163"/>
    </source>
</evidence>
<feature type="compositionally biased region" description="Basic and acidic residues" evidence="7">
    <location>
        <begin position="308"/>
        <end position="330"/>
    </location>
</feature>
<evidence type="ECO:0000256" key="3">
    <source>
        <dbReference type="ARBA" id="ARBA00023125"/>
    </source>
</evidence>
<name>A0ABP0YJS5_9ROSI</name>
<dbReference type="CDD" id="cd11446">
    <property type="entry name" value="bHLH_AtILR3_like"/>
    <property type="match status" value="1"/>
</dbReference>
<dbReference type="InterPro" id="IPR036638">
    <property type="entry name" value="HLH_DNA-bd_sf"/>
</dbReference>
<evidence type="ECO:0000259" key="8">
    <source>
        <dbReference type="PROSITE" id="PS50888"/>
    </source>
</evidence>
<evidence type="ECO:0000313" key="10">
    <source>
        <dbReference type="Proteomes" id="UP001642487"/>
    </source>
</evidence>
<keyword evidence="2" id="KW-0805">Transcription regulation</keyword>
<feature type="compositionally biased region" description="Low complexity" evidence="7">
    <location>
        <begin position="369"/>
        <end position="390"/>
    </location>
</feature>
<evidence type="ECO:0000256" key="5">
    <source>
        <dbReference type="ARBA" id="ARBA00023242"/>
    </source>
</evidence>
<accession>A0ABP0YJS5</accession>
<evidence type="ECO:0000313" key="9">
    <source>
        <dbReference type="EMBL" id="CAK9320743.1"/>
    </source>
</evidence>
<dbReference type="SUPFAM" id="SSF47459">
    <property type="entry name" value="HLH, helix-loop-helix DNA-binding domain"/>
    <property type="match status" value="1"/>
</dbReference>
<reference evidence="9 10" key="1">
    <citation type="submission" date="2024-03" db="EMBL/GenBank/DDBJ databases">
        <authorList>
            <person name="Gkanogiannis A."/>
            <person name="Becerra Lopez-Lavalle L."/>
        </authorList>
    </citation>
    <scope>NUCLEOTIDE SEQUENCE [LARGE SCALE GENOMIC DNA]</scope>
</reference>
<keyword evidence="10" id="KW-1185">Reference proteome</keyword>
<keyword evidence="3" id="KW-0238">DNA-binding</keyword>
<dbReference type="InterPro" id="IPR011598">
    <property type="entry name" value="bHLH_dom"/>
</dbReference>
<gene>
    <name evidence="9" type="ORF">CITCOLO1_LOCUS12799</name>
</gene>
<keyword evidence="6" id="KW-0175">Coiled coil</keyword>
<dbReference type="PANTHER" id="PTHR47001">
    <property type="entry name" value="TRANSCRIPTION FACTOR BHLH121"/>
    <property type="match status" value="1"/>
</dbReference>
<feature type="region of interest" description="Disordered" evidence="7">
    <location>
        <begin position="294"/>
        <end position="399"/>
    </location>
</feature>
<protein>
    <recommendedName>
        <fullName evidence="8">BHLH domain-containing protein</fullName>
    </recommendedName>
</protein>
<feature type="domain" description="BHLH" evidence="8">
    <location>
        <begin position="123"/>
        <end position="173"/>
    </location>
</feature>
<dbReference type="PANTHER" id="PTHR47001:SF1">
    <property type="entry name" value="TRANSCRIPTION FACTOR BHLH11"/>
    <property type="match status" value="1"/>
</dbReference>
<dbReference type="SMART" id="SM00353">
    <property type="entry name" value="HLH"/>
    <property type="match status" value="1"/>
</dbReference>
<evidence type="ECO:0000256" key="2">
    <source>
        <dbReference type="ARBA" id="ARBA00023015"/>
    </source>
</evidence>
<proteinExistence type="predicted"/>
<keyword evidence="5" id="KW-0539">Nucleus</keyword>